<dbReference type="AlphaFoldDB" id="A0A7T0LLQ0"/>
<dbReference type="Proteomes" id="UP000594637">
    <property type="component" value="Chromosome"/>
</dbReference>
<dbReference type="PANTHER" id="PTHR21666">
    <property type="entry name" value="PEPTIDASE-RELATED"/>
    <property type="match status" value="1"/>
</dbReference>
<reference evidence="4 5" key="1">
    <citation type="submission" date="2020-11" db="EMBL/GenBank/DDBJ databases">
        <title>Actinomyces sp. ZJ750.</title>
        <authorList>
            <person name="Zhou J."/>
        </authorList>
    </citation>
    <scope>NUCLEOTIDE SEQUENCE [LARGE SCALE GENOMIC DNA]</scope>
    <source>
        <strain evidence="4 5">ZJ750</strain>
    </source>
</reference>
<protein>
    <submittedName>
        <fullName evidence="4">Peptidoglycan DD-metalloendopeptidase family protein</fullName>
    </submittedName>
</protein>
<feature type="domain" description="M23ase beta-sheet core" evidence="3">
    <location>
        <begin position="350"/>
        <end position="446"/>
    </location>
</feature>
<evidence type="ECO:0000313" key="5">
    <source>
        <dbReference type="Proteomes" id="UP000594637"/>
    </source>
</evidence>
<evidence type="ECO:0000256" key="2">
    <source>
        <dbReference type="SAM" id="Coils"/>
    </source>
</evidence>
<dbReference type="InterPro" id="IPR011055">
    <property type="entry name" value="Dup_hybrid_motif"/>
</dbReference>
<dbReference type="Pfam" id="PF01551">
    <property type="entry name" value="Peptidase_M23"/>
    <property type="match status" value="1"/>
</dbReference>
<dbReference type="RefSeq" id="WP_166855644.1">
    <property type="nucleotide sequence ID" value="NZ_CP063989.1"/>
</dbReference>
<dbReference type="EMBL" id="CP063989">
    <property type="protein sequence ID" value="QPL06089.1"/>
    <property type="molecule type" value="Genomic_DNA"/>
</dbReference>
<dbReference type="InterPro" id="IPR050570">
    <property type="entry name" value="Cell_wall_metabolism_enzyme"/>
</dbReference>
<dbReference type="GO" id="GO:0004222">
    <property type="term" value="F:metalloendopeptidase activity"/>
    <property type="evidence" value="ECO:0007669"/>
    <property type="project" value="TreeGrafter"/>
</dbReference>
<dbReference type="SUPFAM" id="SSF51261">
    <property type="entry name" value="Duplicated hybrid motif"/>
    <property type="match status" value="1"/>
</dbReference>
<evidence type="ECO:0000313" key="4">
    <source>
        <dbReference type="EMBL" id="QPL06089.1"/>
    </source>
</evidence>
<evidence type="ECO:0000259" key="3">
    <source>
        <dbReference type="Pfam" id="PF01551"/>
    </source>
</evidence>
<organism evidence="4 5">
    <name type="scientific">Actinomyces respiraculi</name>
    <dbReference type="NCBI Taxonomy" id="2744574"/>
    <lineage>
        <taxon>Bacteria</taxon>
        <taxon>Bacillati</taxon>
        <taxon>Actinomycetota</taxon>
        <taxon>Actinomycetes</taxon>
        <taxon>Actinomycetales</taxon>
        <taxon>Actinomycetaceae</taxon>
        <taxon>Actinomyces</taxon>
    </lineage>
</organism>
<dbReference type="Gene3D" id="2.70.70.10">
    <property type="entry name" value="Glucose Permease (Domain IIA)"/>
    <property type="match status" value="1"/>
</dbReference>
<accession>A0A7T0LLQ0</accession>
<feature type="coiled-coil region" evidence="2">
    <location>
        <begin position="55"/>
        <end position="152"/>
    </location>
</feature>
<evidence type="ECO:0000256" key="1">
    <source>
        <dbReference type="ARBA" id="ARBA00022729"/>
    </source>
</evidence>
<keyword evidence="2" id="KW-0175">Coiled coil</keyword>
<gene>
    <name evidence="4" type="ORF">ID810_03930</name>
</gene>
<dbReference type="InterPro" id="IPR016047">
    <property type="entry name" value="M23ase_b-sheet_dom"/>
</dbReference>
<dbReference type="Gene3D" id="6.10.250.3150">
    <property type="match status" value="1"/>
</dbReference>
<dbReference type="PANTHER" id="PTHR21666:SF289">
    <property type="entry name" value="L-ALA--D-GLU ENDOPEPTIDASE"/>
    <property type="match status" value="1"/>
</dbReference>
<name>A0A7T0LLQ0_9ACTO</name>
<proteinExistence type="predicted"/>
<feature type="coiled-coil region" evidence="2">
    <location>
        <begin position="217"/>
        <end position="283"/>
    </location>
</feature>
<keyword evidence="5" id="KW-1185">Reference proteome</keyword>
<sequence length="452" mass="46690">MVPLPHRIAAAGHRRFRTTSREGRPGARRGLTVLAALCLLVAPMASLLPATADERDDAVAEQEEAEQRANELTASLEGVSAELGQAYLDLLAAQNELATAETALADAETVLAEKEREQQAAADRLDVAESQLETLRDEATESERTASENEASIASLVVSTYQGDSSVTSWAYVLASDSVDELTQRASAMEIASGVQSSVLAAAEEERAQAANRRTRQDAVAERVSLLKEEADAAEAEAQEAADAAQTRRDEVTTLTAERQTAAATLETHKVGLEAQLAQAQADQDAAAATIAQIDAANQASAAYTGSSSGSVAASALGSGTIGHPITGPLTVASPYGYRVHPITGSYILHAGVDLVAAHGVPQYAAVSGTVTYNINSSCGNGVVINGGVINGQSVVLYYCHLSSITVGNGSYVGKGDQIGLTGSTGGATGPHVHFEVHLNGASIDPMTLPGF</sequence>
<keyword evidence="1" id="KW-0732">Signal</keyword>
<dbReference type="CDD" id="cd12797">
    <property type="entry name" value="M23_peptidase"/>
    <property type="match status" value="1"/>
</dbReference>
<dbReference type="KEGG" id="arep:ID810_03930"/>